<evidence type="ECO:0000256" key="4">
    <source>
        <dbReference type="ARBA" id="ARBA00022840"/>
    </source>
</evidence>
<keyword evidence="2" id="KW-0479">Metal-binding</keyword>
<feature type="domain" description="OBG-type G" evidence="6">
    <location>
        <begin position="3"/>
        <end position="222"/>
    </location>
</feature>
<evidence type="ECO:0000259" key="6">
    <source>
        <dbReference type="PROSITE" id="PS51710"/>
    </source>
</evidence>
<evidence type="ECO:0000259" key="7">
    <source>
        <dbReference type="PROSITE" id="PS51880"/>
    </source>
</evidence>
<keyword evidence="5" id="KW-0460">Magnesium</keyword>
<evidence type="ECO:0000256" key="2">
    <source>
        <dbReference type="ARBA" id="ARBA00022723"/>
    </source>
</evidence>
<dbReference type="Proteomes" id="UP001191019">
    <property type="component" value="Unassembled WGS sequence"/>
</dbReference>
<evidence type="ECO:0000256" key="1">
    <source>
        <dbReference type="ARBA" id="ARBA00001946"/>
    </source>
</evidence>
<dbReference type="InterPro" id="IPR012675">
    <property type="entry name" value="Beta-grasp_dom_sf"/>
</dbReference>
<dbReference type="CDD" id="cd04867">
    <property type="entry name" value="TGS_YchF_OLA1"/>
    <property type="match status" value="1"/>
</dbReference>
<proteinExistence type="predicted"/>
<dbReference type="InterPro" id="IPR012676">
    <property type="entry name" value="TGS-like"/>
</dbReference>
<dbReference type="Gene3D" id="3.10.20.30">
    <property type="match status" value="2"/>
</dbReference>
<dbReference type="Pfam" id="PF06071">
    <property type="entry name" value="YchF-GTPase_C"/>
    <property type="match status" value="1"/>
</dbReference>
<dbReference type="PRINTS" id="PR00326">
    <property type="entry name" value="GTP1OBG"/>
</dbReference>
<evidence type="ECO:0000313" key="9">
    <source>
        <dbReference type="Proteomes" id="UP001191019"/>
    </source>
</evidence>
<gene>
    <name evidence="8" type="primary">ychF</name>
    <name evidence="8" type="ORF">G3RUM_00418</name>
</gene>
<dbReference type="InterPro" id="IPR006073">
    <property type="entry name" value="GTP-bd"/>
</dbReference>
<dbReference type="PANTHER" id="PTHR23305">
    <property type="entry name" value="OBG GTPASE FAMILY"/>
    <property type="match status" value="1"/>
</dbReference>
<dbReference type="InterPro" id="IPR013029">
    <property type="entry name" value="YchF_C"/>
</dbReference>
<reference evidence="8 9" key="1">
    <citation type="journal article" date="2018" name="bioRxiv">
        <title>Evidence of independent acquisition and adaption of ultra-small bacteria to human hosts across the highly diverse yet reduced genomes of the phylum Saccharibacteria.</title>
        <authorList>
            <person name="McLean J.S."/>
            <person name="Bor B."/>
            <person name="To T.T."/>
            <person name="Liu Q."/>
            <person name="Kearns K.A."/>
            <person name="Solden L.M."/>
            <person name="Wrighton K.C."/>
            <person name="He X."/>
            <person name="Shi W."/>
        </authorList>
    </citation>
    <scope>NUCLEOTIDE SEQUENCE [LARGE SCALE GENOMIC DNA]</scope>
    <source>
        <strain evidence="8 9">TM7_G3_2_Rum_HOT_351B</strain>
    </source>
</reference>
<keyword evidence="9" id="KW-1185">Reference proteome</keyword>
<feature type="domain" description="TGS" evidence="7">
    <location>
        <begin position="244"/>
        <end position="327"/>
    </location>
</feature>
<keyword evidence="4" id="KW-0067">ATP-binding</keyword>
<evidence type="ECO:0000313" key="8">
    <source>
        <dbReference type="EMBL" id="RYC74869.1"/>
    </source>
</evidence>
<dbReference type="PIRSF" id="PIRSF006641">
    <property type="entry name" value="CHP00092"/>
    <property type="match status" value="1"/>
</dbReference>
<organism evidence="8 9">
    <name type="scientific">Candidatus Nanosyncoccus alces</name>
    <dbReference type="NCBI Taxonomy" id="2171997"/>
    <lineage>
        <taxon>Bacteria</taxon>
        <taxon>Candidatus Saccharimonadota</taxon>
        <taxon>Candidatus Nanosyncoccalia</taxon>
        <taxon>Candidatus Nanosyncoccales</taxon>
        <taxon>Candidatus Nanosyncoccaceae</taxon>
        <taxon>Candidatus Nanosyncoccus</taxon>
    </lineage>
</organism>
<dbReference type="SUPFAM" id="SSF52540">
    <property type="entry name" value="P-loop containing nucleoside triphosphate hydrolases"/>
    <property type="match status" value="1"/>
</dbReference>
<dbReference type="InterPro" id="IPR031167">
    <property type="entry name" value="G_OBG"/>
</dbReference>
<dbReference type="PROSITE" id="PS51880">
    <property type="entry name" value="TGS"/>
    <property type="match status" value="1"/>
</dbReference>
<accession>A0ABY0FPK7</accession>
<comment type="cofactor">
    <cofactor evidence="1">
        <name>Mg(2+)</name>
        <dbReference type="ChEBI" id="CHEBI:18420"/>
    </cofactor>
</comment>
<dbReference type="CDD" id="cd01900">
    <property type="entry name" value="YchF"/>
    <property type="match status" value="1"/>
</dbReference>
<evidence type="ECO:0000256" key="5">
    <source>
        <dbReference type="ARBA" id="ARBA00022842"/>
    </source>
</evidence>
<sequence>MNLKIGIVGLPNVGKSTLFNALTNAGALAANYPFATIEPNIGIVPVPDERLNTLAKMYETNKVIPATVEFVDIAGLVAGASKGEGLGNKFLAHIRECQAICHVVRAFKNNDIVRADNKPEDDIIKQAKDDIDIINLELQLADEETKAKITAKRKKDPTDENIPYLTDKPVIYMFNVDENGLTDENLQAQLKNLVAPNEAIFVNAKLEEEMSGMDRTERQEFLQSYGVKNDALGELIQAAYKTLGLQSFLTAGKKECRAWTIKQGATAPEAAGTIHTDFQRGFIAASICNFNDLKELGSEQAVKAAGKLRLEGKTYVMQDGDVVEFKFNI</sequence>
<keyword evidence="3" id="KW-0547">Nucleotide-binding</keyword>
<dbReference type="Pfam" id="PF01926">
    <property type="entry name" value="MMR_HSR1"/>
    <property type="match status" value="1"/>
</dbReference>
<evidence type="ECO:0000256" key="3">
    <source>
        <dbReference type="ARBA" id="ARBA00022741"/>
    </source>
</evidence>
<dbReference type="RefSeq" id="WP_129734912.1">
    <property type="nucleotide sequence ID" value="NZ_PRLM01000003.1"/>
</dbReference>
<reference evidence="8 9" key="2">
    <citation type="journal article" date="2020" name="Cell Rep.">
        <title>Acquisition and Adaptation of Ultra-small Parasitic Reduced Genome Bacteria to Mammalian Hosts.</title>
        <authorList>
            <person name="McLean J.S."/>
            <person name="Bor B."/>
            <person name="Kerns K.A."/>
            <person name="Liu Q."/>
            <person name="To T.T."/>
            <person name="Solden L."/>
            <person name="Hendrickson E.L."/>
            <person name="Wrighton K."/>
            <person name="Shi W."/>
            <person name="He X."/>
        </authorList>
    </citation>
    <scope>NUCLEOTIDE SEQUENCE [LARGE SCALE GENOMIC DNA]</scope>
    <source>
        <strain evidence="8 9">TM7_G3_2_Rum_HOT_351B</strain>
    </source>
</reference>
<dbReference type="InterPro" id="IPR004095">
    <property type="entry name" value="TGS"/>
</dbReference>
<comment type="caution">
    <text evidence="8">The sequence shown here is derived from an EMBL/GenBank/DDBJ whole genome shotgun (WGS) entry which is preliminary data.</text>
</comment>
<dbReference type="InterPro" id="IPR027417">
    <property type="entry name" value="P-loop_NTPase"/>
</dbReference>
<dbReference type="InterPro" id="IPR023192">
    <property type="entry name" value="TGS-like_dom_sf"/>
</dbReference>
<dbReference type="InterPro" id="IPR004396">
    <property type="entry name" value="ATPase_YchF/OLA1"/>
</dbReference>
<dbReference type="PANTHER" id="PTHR23305:SF18">
    <property type="entry name" value="OBG-TYPE G DOMAIN-CONTAINING PROTEIN"/>
    <property type="match status" value="1"/>
</dbReference>
<dbReference type="InterPro" id="IPR041706">
    <property type="entry name" value="YchF_N"/>
</dbReference>
<dbReference type="Gene3D" id="3.40.50.300">
    <property type="entry name" value="P-loop containing nucleotide triphosphate hydrolases"/>
    <property type="match status" value="1"/>
</dbReference>
<name>A0ABY0FPK7_9BACT</name>
<protein>
    <submittedName>
        <fullName evidence="8">Ribosome-binding ATPase YchF</fullName>
    </submittedName>
</protein>
<dbReference type="Gene3D" id="1.10.150.300">
    <property type="entry name" value="TGS-like domain"/>
    <property type="match status" value="1"/>
</dbReference>
<dbReference type="PROSITE" id="PS51710">
    <property type="entry name" value="G_OBG"/>
    <property type="match status" value="1"/>
</dbReference>
<dbReference type="EMBL" id="PRLM01000003">
    <property type="protein sequence ID" value="RYC74869.1"/>
    <property type="molecule type" value="Genomic_DNA"/>
</dbReference>
<dbReference type="SUPFAM" id="SSF81271">
    <property type="entry name" value="TGS-like"/>
    <property type="match status" value="1"/>
</dbReference>